<accession>A0ACB7VEJ0</accession>
<dbReference type="EMBL" id="CM037019">
    <property type="protein sequence ID" value="KAH7672102.1"/>
    <property type="molecule type" value="Genomic_DNA"/>
</dbReference>
<gene>
    <name evidence="1" type="ORF">IHE45_09G031400</name>
</gene>
<proteinExistence type="predicted"/>
<evidence type="ECO:0000313" key="1">
    <source>
        <dbReference type="EMBL" id="KAH7672102.1"/>
    </source>
</evidence>
<protein>
    <submittedName>
        <fullName evidence="1">Glutamate receptor ionotropic plant protein</fullName>
    </submittedName>
</protein>
<keyword evidence="2" id="KW-1185">Reference proteome</keyword>
<comment type="caution">
    <text evidence="1">The sequence shown here is derived from an EMBL/GenBank/DDBJ whole genome shotgun (WGS) entry which is preliminary data.</text>
</comment>
<reference evidence="2" key="1">
    <citation type="journal article" date="2022" name="Nat. Commun.">
        <title>Chromosome evolution and the genetic basis of agronomically important traits in greater yam.</title>
        <authorList>
            <person name="Bredeson J.V."/>
            <person name="Lyons J.B."/>
            <person name="Oniyinde I.O."/>
            <person name="Okereke N.R."/>
            <person name="Kolade O."/>
            <person name="Nnabue I."/>
            <person name="Nwadili C.O."/>
            <person name="Hribova E."/>
            <person name="Parker M."/>
            <person name="Nwogha J."/>
            <person name="Shu S."/>
            <person name="Carlson J."/>
            <person name="Kariba R."/>
            <person name="Muthemba S."/>
            <person name="Knop K."/>
            <person name="Barton G.J."/>
            <person name="Sherwood A.V."/>
            <person name="Lopez-Montes A."/>
            <person name="Asiedu R."/>
            <person name="Jamnadass R."/>
            <person name="Muchugi A."/>
            <person name="Goodstein D."/>
            <person name="Egesi C.N."/>
            <person name="Featherston J."/>
            <person name="Asfaw A."/>
            <person name="Simpson G.G."/>
            <person name="Dolezel J."/>
            <person name="Hendre P.S."/>
            <person name="Van Deynze A."/>
            <person name="Kumar P.L."/>
            <person name="Obidiegwu J.E."/>
            <person name="Bhattacharjee R."/>
            <person name="Rokhsar D.S."/>
        </authorList>
    </citation>
    <scope>NUCLEOTIDE SEQUENCE [LARGE SCALE GENOMIC DNA]</scope>
    <source>
        <strain evidence="2">cv. TDa95/00328</strain>
    </source>
</reference>
<organism evidence="1 2">
    <name type="scientific">Dioscorea alata</name>
    <name type="common">Purple yam</name>
    <dbReference type="NCBI Taxonomy" id="55571"/>
    <lineage>
        <taxon>Eukaryota</taxon>
        <taxon>Viridiplantae</taxon>
        <taxon>Streptophyta</taxon>
        <taxon>Embryophyta</taxon>
        <taxon>Tracheophyta</taxon>
        <taxon>Spermatophyta</taxon>
        <taxon>Magnoliopsida</taxon>
        <taxon>Liliopsida</taxon>
        <taxon>Dioscoreales</taxon>
        <taxon>Dioscoreaceae</taxon>
        <taxon>Dioscorea</taxon>
    </lineage>
</organism>
<evidence type="ECO:0000313" key="2">
    <source>
        <dbReference type="Proteomes" id="UP000827976"/>
    </source>
</evidence>
<sequence length="906" mass="100934">MGFAVVVFLIFLVLSLEGLVNGARPAVVNIGAVLSYDSVIGKVSKVAIEAAVADVNSNSSFLGGTKLNLIMRNANCSALVGSVGAFQLLEKNAVAIIGPESSSIAHVVSLISDGLQIPLISFAATDPNLCSLQFNFSLRMTQSDSYQMAAMADLIYYNGWKRVIAIFIDDEYGRNGLYSLEDELAKTMSKITYKIALPPGATSDFISDMLEKSKHIGTRVYVVHVNPDFGLRIFSSAEHLQMITDEYVWLATHWLSTALDSSESNLSSLSYLQGVVGFRQYIPQTDQKDAFLSRWMELKRKNFVRSQLNNYAFYAYDSVWAIARALREFLDDSMDIVYSSKNINTSMKTQFKKLKTFEGGQVLLDKLILLNFTGVSGPIQFDSSHNLVSGVYEIINIVKSSIHTVGYWTNQSHLSLVLPKNLYENMQRNYSTNQSLGPIVWPGGGTRKPRGWVVADNQRPLRIGIPHRHSYVDFVKVVAGSPNPTGYCIDLFEAAIRLVPYNVPYKFVPFGDGHSNPNYDKLVDMIFKNVIDAAVGDIAIVANRTKVVDFTQPYISAGLVIVAPVDSIKSNVWVFLRPFSVGMWCVTGAFFLLIGLVIWILEHRVNKDFRGPPKRQLVNMLLFSFSTLFNSHQEETTSTLARMVMMIWLFLLMVITSSYTANLTSFLTVQQLSSPIKGIDSLIASNQPIGFQEGSFAQSYLRDVLNIDQSKLVSLGSPEAYEKALLLGPNDGGVAAIVDELPYIELFLSRRKGFGIIGQPFTRSGWGFAFPRDSPLAADLSIAILKLSENSELQKIHQKWFCKSSCIVHTSSSSNPDELHFTSFWGLFLLCGIAIVASLLFFLIRAICQYVQFKEIRRDLSSTEEPSSSKSCSLPIRNFFDFIDEKEEAIKNMFKQQKNQAQPQPI</sequence>
<keyword evidence="1" id="KW-0675">Receptor</keyword>
<name>A0ACB7VEJ0_DIOAL</name>
<dbReference type="Proteomes" id="UP000827976">
    <property type="component" value="Chromosome 9"/>
</dbReference>